<dbReference type="Gene3D" id="3.40.30.10">
    <property type="entry name" value="Glutaredoxin"/>
    <property type="match status" value="1"/>
</dbReference>
<dbReference type="InterPro" id="IPR036249">
    <property type="entry name" value="Thioredoxin-like_sf"/>
</dbReference>
<evidence type="ECO:0000313" key="4">
    <source>
        <dbReference type="Proteomes" id="UP000075230"/>
    </source>
</evidence>
<reference evidence="3 4" key="1">
    <citation type="journal article" date="2016" name="DNA Res.">
        <title>Genome sequence of Aspergillus luchuensis NBRC 4314.</title>
        <authorList>
            <person name="Yamada O."/>
            <person name="Machida M."/>
            <person name="Hosoyama A."/>
            <person name="Goto M."/>
            <person name="Takahashi T."/>
            <person name="Futagami T."/>
            <person name="Yamagata Y."/>
            <person name="Takeuchi M."/>
            <person name="Kobayashi T."/>
            <person name="Koike H."/>
            <person name="Abe K."/>
            <person name="Asai K."/>
            <person name="Arita M."/>
            <person name="Fujita N."/>
            <person name="Fukuda K."/>
            <person name="Higa K."/>
            <person name="Horikawa H."/>
            <person name="Ishikawa T."/>
            <person name="Jinno K."/>
            <person name="Kato Y."/>
            <person name="Kirimura K."/>
            <person name="Mizutani O."/>
            <person name="Nakasone K."/>
            <person name="Sano M."/>
            <person name="Shiraishi Y."/>
            <person name="Tsukahara M."/>
            <person name="Gomi K."/>
        </authorList>
    </citation>
    <scope>NUCLEOTIDE SEQUENCE [LARGE SCALE GENOMIC DNA]</scope>
    <source>
        <strain evidence="3 4">RIB 2604</strain>
    </source>
</reference>
<dbReference type="InterPro" id="IPR004045">
    <property type="entry name" value="Glutathione_S-Trfase_N"/>
</dbReference>
<dbReference type="EMBL" id="BCWF01000006">
    <property type="protein sequence ID" value="GAT19935.1"/>
    <property type="molecule type" value="Genomic_DNA"/>
</dbReference>
<protein>
    <submittedName>
        <fullName evidence="3">Maleylacetoacetate isomerase</fullName>
    </submittedName>
</protein>
<dbReference type="Gene3D" id="1.20.1050.10">
    <property type="match status" value="1"/>
</dbReference>
<feature type="domain" description="GST C-terminal" evidence="2">
    <location>
        <begin position="139"/>
        <end position="263"/>
    </location>
</feature>
<dbReference type="InterPro" id="IPR010987">
    <property type="entry name" value="Glutathione-S-Trfase_C-like"/>
</dbReference>
<evidence type="ECO:0000313" key="3">
    <source>
        <dbReference type="EMBL" id="GAT19935.1"/>
    </source>
</evidence>
<dbReference type="GO" id="GO:0005739">
    <property type="term" value="C:mitochondrion"/>
    <property type="evidence" value="ECO:0007669"/>
    <property type="project" value="TreeGrafter"/>
</dbReference>
<reference evidence="4" key="2">
    <citation type="submission" date="2016-02" db="EMBL/GenBank/DDBJ databases">
        <title>Genome sequencing of Aspergillus luchuensis NBRC 4314.</title>
        <authorList>
            <person name="Yamada O."/>
        </authorList>
    </citation>
    <scope>NUCLEOTIDE SEQUENCE [LARGE SCALE GENOMIC DNA]</scope>
    <source>
        <strain evidence="4">RIB 2604</strain>
    </source>
</reference>
<dbReference type="PANTHER" id="PTHR42673">
    <property type="entry name" value="MALEYLACETOACETATE ISOMERASE"/>
    <property type="match status" value="1"/>
</dbReference>
<accession>A0A146F159</accession>
<dbReference type="Pfam" id="PF13409">
    <property type="entry name" value="GST_N_2"/>
    <property type="match status" value="1"/>
</dbReference>
<dbReference type="PROSITE" id="PS50405">
    <property type="entry name" value="GST_CTER"/>
    <property type="match status" value="1"/>
</dbReference>
<dbReference type="GO" id="GO:0004364">
    <property type="term" value="F:glutathione transferase activity"/>
    <property type="evidence" value="ECO:0007669"/>
    <property type="project" value="TreeGrafter"/>
</dbReference>
<sequence>MPPACQIESLRGFGSLAGLAAFVASSAFDYTRFNPSADNMQNQDTFELYSVWCSSCCQRIIIAAHLKGITLKYNYVDLSARGHHDAKYKDELNPSASVPTLVVHHPDGTKTIIRQSMTILEYFEERFPNQSPLLPPVSAWQDRIKVRDLVNIIAIDVQAPTNSRIAKRVRSVRDNVEDQVSFVRQAFTDGFQAYEALISASSKFSFGDEVSLADVVLVPAVDQALMYKMDLDFVPNLLRVYHSLKELEAFKAGDGKNQGDTPEQFRAASQ</sequence>
<proteinExistence type="predicted"/>
<dbReference type="GO" id="GO:0006559">
    <property type="term" value="P:L-phenylalanine catabolic process"/>
    <property type="evidence" value="ECO:0007669"/>
    <property type="project" value="TreeGrafter"/>
</dbReference>
<gene>
    <name evidence="3" type="ORF">RIB2604_00605180</name>
</gene>
<dbReference type="InterPro" id="IPR036282">
    <property type="entry name" value="Glutathione-S-Trfase_C_sf"/>
</dbReference>
<dbReference type="VEuPathDB" id="FungiDB:ASPFODRAFT_41078"/>
<dbReference type="GO" id="GO:0006749">
    <property type="term" value="P:glutathione metabolic process"/>
    <property type="evidence" value="ECO:0007669"/>
    <property type="project" value="TreeGrafter"/>
</dbReference>
<dbReference type="SUPFAM" id="SSF52833">
    <property type="entry name" value="Thioredoxin-like"/>
    <property type="match status" value="1"/>
</dbReference>
<feature type="domain" description="GST N-terminal" evidence="1">
    <location>
        <begin position="44"/>
        <end position="131"/>
    </location>
</feature>
<dbReference type="GO" id="GO:0016034">
    <property type="term" value="F:maleylacetoacetate isomerase activity"/>
    <property type="evidence" value="ECO:0007669"/>
    <property type="project" value="TreeGrafter"/>
</dbReference>
<dbReference type="PROSITE" id="PS50404">
    <property type="entry name" value="GST_NTER"/>
    <property type="match status" value="1"/>
</dbReference>
<dbReference type="Proteomes" id="UP000075230">
    <property type="component" value="Unassembled WGS sequence"/>
</dbReference>
<organism evidence="3 4">
    <name type="scientific">Aspergillus kawachii</name>
    <name type="common">White koji mold</name>
    <name type="synonym">Aspergillus awamori var. kawachi</name>
    <dbReference type="NCBI Taxonomy" id="1069201"/>
    <lineage>
        <taxon>Eukaryota</taxon>
        <taxon>Fungi</taxon>
        <taxon>Dikarya</taxon>
        <taxon>Ascomycota</taxon>
        <taxon>Pezizomycotina</taxon>
        <taxon>Eurotiomycetes</taxon>
        <taxon>Eurotiomycetidae</taxon>
        <taxon>Eurotiales</taxon>
        <taxon>Aspergillaceae</taxon>
        <taxon>Aspergillus</taxon>
        <taxon>Aspergillus subgen. Circumdati</taxon>
    </lineage>
</organism>
<name>A0A146F159_ASPKA</name>
<dbReference type="AlphaFoldDB" id="A0A146F159"/>
<evidence type="ECO:0000259" key="2">
    <source>
        <dbReference type="PROSITE" id="PS50405"/>
    </source>
</evidence>
<keyword evidence="3" id="KW-0413">Isomerase</keyword>
<dbReference type="SUPFAM" id="SSF47616">
    <property type="entry name" value="GST C-terminal domain-like"/>
    <property type="match status" value="1"/>
</dbReference>
<comment type="caution">
    <text evidence="3">The sequence shown here is derived from an EMBL/GenBank/DDBJ whole genome shotgun (WGS) entry which is preliminary data.</text>
</comment>
<dbReference type="PANTHER" id="PTHR42673:SF4">
    <property type="entry name" value="MALEYLACETOACETATE ISOMERASE"/>
    <property type="match status" value="1"/>
</dbReference>
<dbReference type="InterPro" id="IPR040079">
    <property type="entry name" value="Glutathione_S-Trfase"/>
</dbReference>
<evidence type="ECO:0000259" key="1">
    <source>
        <dbReference type="PROSITE" id="PS50404"/>
    </source>
</evidence>
<dbReference type="SFLD" id="SFLDS00019">
    <property type="entry name" value="Glutathione_Transferase_(cytos"/>
    <property type="match status" value="1"/>
</dbReference>
<dbReference type="Pfam" id="PF13410">
    <property type="entry name" value="GST_C_2"/>
    <property type="match status" value="1"/>
</dbReference>